<feature type="region of interest" description="Disordered" evidence="1">
    <location>
        <begin position="255"/>
        <end position="296"/>
    </location>
</feature>
<accession>A0A836IWI1</accession>
<gene>
    <name evidence="2" type="ORF">JKF63_04983</name>
</gene>
<evidence type="ECO:0000313" key="3">
    <source>
        <dbReference type="Proteomes" id="UP000674318"/>
    </source>
</evidence>
<organism evidence="2 3">
    <name type="scientific">Porcisia hertigi</name>
    <dbReference type="NCBI Taxonomy" id="2761500"/>
    <lineage>
        <taxon>Eukaryota</taxon>
        <taxon>Discoba</taxon>
        <taxon>Euglenozoa</taxon>
        <taxon>Kinetoplastea</taxon>
        <taxon>Metakinetoplastina</taxon>
        <taxon>Trypanosomatida</taxon>
        <taxon>Trypanosomatidae</taxon>
        <taxon>Leishmaniinae</taxon>
        <taxon>Porcisia</taxon>
    </lineage>
</organism>
<keyword evidence="3" id="KW-1185">Reference proteome</keyword>
<dbReference type="AlphaFoldDB" id="A0A836IWI1"/>
<feature type="compositionally biased region" description="Basic and acidic residues" evidence="1">
    <location>
        <begin position="276"/>
        <end position="292"/>
    </location>
</feature>
<dbReference type="EMBL" id="JAFJZO010000021">
    <property type="protein sequence ID" value="KAG5505648.1"/>
    <property type="molecule type" value="Genomic_DNA"/>
</dbReference>
<evidence type="ECO:0000256" key="1">
    <source>
        <dbReference type="SAM" id="MobiDB-lite"/>
    </source>
</evidence>
<sequence>MAASTANLKPSVGSSSNPTEGRLHLVYAAHQRLEDELSTLLAYTAAARKHNGNDVPIDESFSPWAGLIDSAAKCVDATSRCLRLFNPSRSLKQYKGMLALAKLYDTGAAPHERVIAFLSHISEAFGGVLPVEIALSGGYCLQRIDPAFADDYLVTFVSDWVLLESAAGEQADPFRRRFRDLLSTQNEQSTFQHHLRAVMLLQIECAAQSGHQEHVLAAYDMQALNSVLAPAIRDELGKYETTCWQDAVRHRERESGAAAPLASAAPATTLLTKPSPQKDQEMQERTSSEVRRGGVTVPPYPEVRGWRWGVIRMGVLILLAVVIRFASGPLGRALRSSLQVTRVAPPRPRTLTL</sequence>
<comment type="caution">
    <text evidence="2">The sequence shown here is derived from an EMBL/GenBank/DDBJ whole genome shotgun (WGS) entry which is preliminary data.</text>
</comment>
<proteinExistence type="predicted"/>
<dbReference type="RefSeq" id="XP_067757316.1">
    <property type="nucleotide sequence ID" value="XM_067900953.1"/>
</dbReference>
<feature type="compositionally biased region" description="Low complexity" evidence="1">
    <location>
        <begin position="256"/>
        <end position="275"/>
    </location>
</feature>
<dbReference type="KEGG" id="phet:94291030"/>
<dbReference type="GeneID" id="94291030"/>
<reference evidence="2 3" key="1">
    <citation type="submission" date="2021-02" db="EMBL/GenBank/DDBJ databases">
        <title>Porcisia hertigi Genome sequencing and assembly.</title>
        <authorList>
            <person name="Almutairi H."/>
            <person name="Gatherer D."/>
        </authorList>
    </citation>
    <scope>NUCLEOTIDE SEQUENCE [LARGE SCALE GENOMIC DNA]</scope>
    <source>
        <strain evidence="2 3">C119</strain>
    </source>
</reference>
<dbReference type="Proteomes" id="UP000674318">
    <property type="component" value="Chromosome 21"/>
</dbReference>
<protein>
    <submittedName>
        <fullName evidence="2">Uncharacterized protein</fullName>
    </submittedName>
</protein>
<name>A0A836IWI1_9TRYP</name>
<dbReference type="OrthoDB" id="271900at2759"/>
<evidence type="ECO:0000313" key="2">
    <source>
        <dbReference type="EMBL" id="KAG5505648.1"/>
    </source>
</evidence>